<evidence type="ECO:0000313" key="9">
    <source>
        <dbReference type="Proteomes" id="UP000293142"/>
    </source>
</evidence>
<evidence type="ECO:0000256" key="2">
    <source>
        <dbReference type="ARBA" id="ARBA00022475"/>
    </source>
</evidence>
<feature type="compositionally biased region" description="Polar residues" evidence="6">
    <location>
        <begin position="348"/>
        <end position="357"/>
    </location>
</feature>
<feature type="domain" description="RsgI N-terminal anti-sigma" evidence="7">
    <location>
        <begin position="2"/>
        <end position="50"/>
    </location>
</feature>
<keyword evidence="3" id="KW-0812">Transmembrane</keyword>
<accession>A0A4Q9DG71</accession>
<dbReference type="Pfam" id="PF23750">
    <property type="entry name" value="RsgI_M"/>
    <property type="match status" value="1"/>
</dbReference>
<evidence type="ECO:0000256" key="6">
    <source>
        <dbReference type="SAM" id="MobiDB-lite"/>
    </source>
</evidence>
<feature type="compositionally biased region" description="Basic and acidic residues" evidence="6">
    <location>
        <begin position="364"/>
        <end position="522"/>
    </location>
</feature>
<dbReference type="AlphaFoldDB" id="A0A4Q9DG71"/>
<organism evidence="8 9">
    <name type="scientific">Paenibacillus thalictri</name>
    <dbReference type="NCBI Taxonomy" id="2527873"/>
    <lineage>
        <taxon>Bacteria</taxon>
        <taxon>Bacillati</taxon>
        <taxon>Bacillota</taxon>
        <taxon>Bacilli</taxon>
        <taxon>Bacillales</taxon>
        <taxon>Paenibacillaceae</taxon>
        <taxon>Paenibacillus</taxon>
    </lineage>
</organism>
<reference evidence="8 9" key="1">
    <citation type="submission" date="2019-02" db="EMBL/GenBank/DDBJ databases">
        <title>Paenibacillus sp. nov., isolated from surface-sterilized tissue of Thalictrum simplex L.</title>
        <authorList>
            <person name="Tuo L."/>
        </authorList>
    </citation>
    <scope>NUCLEOTIDE SEQUENCE [LARGE SCALE GENOMIC DNA]</scope>
    <source>
        <strain evidence="8 9">N2SHLJ1</strain>
    </source>
</reference>
<dbReference type="RefSeq" id="WP_131017861.1">
    <property type="nucleotide sequence ID" value="NZ_SIRE01000031.1"/>
</dbReference>
<dbReference type="OrthoDB" id="9800626at2"/>
<dbReference type="InterPro" id="IPR024449">
    <property type="entry name" value="Anti-sigma_RsgI_N"/>
</dbReference>
<evidence type="ECO:0000259" key="7">
    <source>
        <dbReference type="PROSITE" id="PS51849"/>
    </source>
</evidence>
<proteinExistence type="predicted"/>
<dbReference type="GO" id="GO:0005886">
    <property type="term" value="C:plasma membrane"/>
    <property type="evidence" value="ECO:0007669"/>
    <property type="project" value="UniProtKB-SubCell"/>
</dbReference>
<dbReference type="EMBL" id="SIRE01000031">
    <property type="protein sequence ID" value="TBL70558.1"/>
    <property type="molecule type" value="Genomic_DNA"/>
</dbReference>
<dbReference type="InterPro" id="IPR055431">
    <property type="entry name" value="RsgI_M"/>
</dbReference>
<evidence type="ECO:0000256" key="3">
    <source>
        <dbReference type="ARBA" id="ARBA00022692"/>
    </source>
</evidence>
<dbReference type="Proteomes" id="UP000293142">
    <property type="component" value="Unassembled WGS sequence"/>
</dbReference>
<evidence type="ECO:0000256" key="5">
    <source>
        <dbReference type="ARBA" id="ARBA00023136"/>
    </source>
</evidence>
<gene>
    <name evidence="8" type="ORF">EYB31_33095</name>
</gene>
<feature type="compositionally biased region" description="Basic and acidic residues" evidence="6">
    <location>
        <begin position="268"/>
        <end position="291"/>
    </location>
</feature>
<evidence type="ECO:0000256" key="1">
    <source>
        <dbReference type="ARBA" id="ARBA00004162"/>
    </source>
</evidence>
<sequence length="522" mass="57780">MNKGVVMEITDKHIIVMTPEGQFEKLARKKRQCDIGEEIVFASTSINWRSPSVAGKSALAAAVVFCLVLFGSFAGKLGTPDVVAYVSMDINPSVELGIDDMENVIELRGLNQDGAELIQAVEFKNKKLEDVTGTLLDKAEQKSLAKGEGEIVIASTTVKEQAKVSDVAIAQRLKQQVESHIKTTHPDRSEDYQVTAFAAPQEIRDTASQNGLSMGKYAVYLNAKNNGAEVTVDDFKKESVLQIAKEKGAENVVTPSAPPSKAAMKQLMAEEKSGKLDKKVEEAKKEREKNNTNKNNTNTKQTGGTNTNQHNGSNNTNSNNKNDGKTNTGTSGATQGKPAVNGAGGTNQQGNKTQTPATKPGNQDNKKDDPKKDDNKKDDNKKDDNKKDDNKKDDNKKDDNKKDDPRKDDPKKDDSKRDDPRKNDPKKEDDNKKQDDKKQDTHKQDDDKKNDNKKDDNNSKNDKNDNGKNDNDSKSNNKGNNKKDDSTTKDDNRKDDNRKDNDNKKDDNKKDDSKKQDDDKKR</sequence>
<comment type="caution">
    <text evidence="8">The sequence shown here is derived from an EMBL/GenBank/DDBJ whole genome shotgun (WGS) entry which is preliminary data.</text>
</comment>
<feature type="compositionally biased region" description="Low complexity" evidence="6">
    <location>
        <begin position="292"/>
        <end position="330"/>
    </location>
</feature>
<feature type="region of interest" description="Disordered" evidence="6">
    <location>
        <begin position="250"/>
        <end position="522"/>
    </location>
</feature>
<keyword evidence="4" id="KW-1133">Transmembrane helix</keyword>
<keyword evidence="5" id="KW-0472">Membrane</keyword>
<protein>
    <submittedName>
        <fullName evidence="8">Anti-sigma factor domain-containing protein</fullName>
    </submittedName>
</protein>
<evidence type="ECO:0000313" key="8">
    <source>
        <dbReference type="EMBL" id="TBL70558.1"/>
    </source>
</evidence>
<keyword evidence="9" id="KW-1185">Reference proteome</keyword>
<keyword evidence="2" id="KW-1003">Cell membrane</keyword>
<dbReference type="Pfam" id="PF12791">
    <property type="entry name" value="RsgI_N"/>
    <property type="match status" value="1"/>
</dbReference>
<dbReference type="PROSITE" id="PS51849">
    <property type="entry name" value="RSGI_N"/>
    <property type="match status" value="1"/>
</dbReference>
<name>A0A4Q9DG71_9BACL</name>
<comment type="subcellular location">
    <subcellularLocation>
        <location evidence="1">Cell membrane</location>
        <topology evidence="1">Single-pass membrane protein</topology>
    </subcellularLocation>
</comment>
<evidence type="ECO:0000256" key="4">
    <source>
        <dbReference type="ARBA" id="ARBA00022989"/>
    </source>
</evidence>